<keyword evidence="3 10" id="KW-0548">Nucleotidyltransferase</keyword>
<reference evidence="12 13" key="1">
    <citation type="submission" date="2011-07" db="EMBL/GenBank/DDBJ databases">
        <authorList>
            <person name="Coyne R."/>
            <person name="Brami D."/>
            <person name="Johnson J."/>
            <person name="Hostetler J."/>
            <person name="Hannick L."/>
            <person name="Clark T."/>
            <person name="Cassidy-Hanley D."/>
            <person name="Inman J."/>
        </authorList>
    </citation>
    <scope>NUCLEOTIDE SEQUENCE [LARGE SCALE GENOMIC DNA]</scope>
    <source>
        <strain evidence="12 13">G5</strain>
    </source>
</reference>
<dbReference type="InterPro" id="IPR002054">
    <property type="entry name" value="DNA-dir_DNA_pol_X"/>
</dbReference>
<dbReference type="EC" id="2.7.7.7" evidence="10"/>
<dbReference type="SUPFAM" id="SSF81301">
    <property type="entry name" value="Nucleotidyltransferase"/>
    <property type="match status" value="1"/>
</dbReference>
<sequence>ELEKLYQIYQQEKDLGRTIAYRRAISILQGHKQQIQSKEDIKKIKGIGDKIKLKIQEILQNGTCEKIQNLINDEKNISINILSKVWGIGTNTAHILYKKGIKTIEQLKQNQHLLNKNQKIGLKYYDELNKRMHREEATKIIQKVQEQIKILYPKQYDKYNIIACGSYRREKETCGDVDILICRNDFEQYKHKNLMITIIQQLHKCGLLTDDLALPKNSRQGVENYMGVCQLSSDQLHRRIDIKYYPNFIYGFALIYFTGSDYFNRSMRLFARKKGFSLSDNGLFPVQRCPNKVKVVSGETICCYTEKDVFDALHLKYQEPKMRNL</sequence>
<evidence type="ECO:0000256" key="9">
    <source>
        <dbReference type="PIRSR" id="PIRSR622312-50"/>
    </source>
</evidence>
<keyword evidence="1" id="KW-0237">DNA synthesis</keyword>
<dbReference type="RefSeq" id="XP_004038997.1">
    <property type="nucleotide sequence ID" value="XM_004038949.1"/>
</dbReference>
<dbReference type="InterPro" id="IPR022312">
    <property type="entry name" value="DNA_pol_X"/>
</dbReference>
<evidence type="ECO:0000256" key="7">
    <source>
        <dbReference type="ARBA" id="ARBA00023204"/>
    </source>
</evidence>
<dbReference type="eggNOG" id="KOG2534">
    <property type="taxonomic scope" value="Eukaryota"/>
</dbReference>
<comment type="subcellular location">
    <subcellularLocation>
        <location evidence="10">Nucleus</location>
    </subcellularLocation>
</comment>
<dbReference type="EMBL" id="GL983327">
    <property type="protein sequence ID" value="EGR33773.1"/>
    <property type="molecule type" value="Genomic_DNA"/>
</dbReference>
<dbReference type="InParanoid" id="G0QLY3"/>
<dbReference type="GeneID" id="14909960"/>
<dbReference type="Gene3D" id="3.30.210.10">
    <property type="entry name" value="DNA polymerase, thumb domain"/>
    <property type="match status" value="1"/>
</dbReference>
<dbReference type="InterPro" id="IPR027421">
    <property type="entry name" value="DNA_pol_lamdba_lyase_dom_sf"/>
</dbReference>
<dbReference type="Proteomes" id="UP000008983">
    <property type="component" value="Unassembled WGS sequence"/>
</dbReference>
<feature type="domain" description="DNA-directed DNA polymerase X" evidence="11">
    <location>
        <begin position="2"/>
        <end position="324"/>
    </location>
</feature>
<accession>G0QLY3</accession>
<dbReference type="Gene3D" id="1.10.150.110">
    <property type="entry name" value="DNA polymerase beta, N-terminal domain-like"/>
    <property type="match status" value="1"/>
</dbReference>
<dbReference type="Gene3D" id="3.30.460.10">
    <property type="entry name" value="Beta Polymerase, domain 2"/>
    <property type="match status" value="1"/>
</dbReference>
<evidence type="ECO:0000256" key="4">
    <source>
        <dbReference type="ARBA" id="ARBA00022705"/>
    </source>
</evidence>
<dbReference type="Pfam" id="PF10391">
    <property type="entry name" value="DNA_pol_lambd_f"/>
    <property type="match status" value="1"/>
</dbReference>
<dbReference type="STRING" id="857967.G0QLY3"/>
<evidence type="ECO:0000256" key="8">
    <source>
        <dbReference type="ARBA" id="ARBA00049244"/>
    </source>
</evidence>
<evidence type="ECO:0000256" key="3">
    <source>
        <dbReference type="ARBA" id="ARBA00022695"/>
    </source>
</evidence>
<dbReference type="InterPro" id="IPR029398">
    <property type="entry name" value="PolB_thumb"/>
</dbReference>
<dbReference type="PRINTS" id="PR00870">
    <property type="entry name" value="DNAPOLXBETA"/>
</dbReference>
<evidence type="ECO:0000256" key="5">
    <source>
        <dbReference type="ARBA" id="ARBA00022763"/>
    </source>
</evidence>
<dbReference type="Pfam" id="PF14792">
    <property type="entry name" value="DNA_pol_B_palm"/>
    <property type="match status" value="1"/>
</dbReference>
<proteinExistence type="inferred from homology"/>
<dbReference type="Pfam" id="PF14716">
    <property type="entry name" value="HHH_8"/>
    <property type="match status" value="1"/>
</dbReference>
<dbReference type="CDD" id="cd00141">
    <property type="entry name" value="NT_POLXc"/>
    <property type="match status" value="1"/>
</dbReference>
<dbReference type="OMA" id="ERDVFDW"/>
<dbReference type="InterPro" id="IPR043519">
    <property type="entry name" value="NT_sf"/>
</dbReference>
<evidence type="ECO:0000256" key="1">
    <source>
        <dbReference type="ARBA" id="ARBA00022634"/>
    </source>
</evidence>
<dbReference type="OrthoDB" id="205514at2759"/>
<dbReference type="GO" id="GO:0046872">
    <property type="term" value="F:metal ion binding"/>
    <property type="evidence" value="ECO:0007669"/>
    <property type="project" value="UniProtKB-UniRule"/>
</dbReference>
<dbReference type="GO" id="GO:0006303">
    <property type="term" value="P:double-strand break repair via nonhomologous end joining"/>
    <property type="evidence" value="ECO:0007669"/>
    <property type="project" value="TreeGrafter"/>
</dbReference>
<keyword evidence="5 10" id="KW-0227">DNA damage</keyword>
<feature type="active site" description="Nucleophile; Schiff-base intermediate with DNA; for 5'-dRP lyase activity" evidence="9">
    <location>
        <position position="54"/>
    </location>
</feature>
<dbReference type="GO" id="GO:0003887">
    <property type="term" value="F:DNA-directed DNA polymerase activity"/>
    <property type="evidence" value="ECO:0007669"/>
    <property type="project" value="UniProtKB-UniRule"/>
</dbReference>
<evidence type="ECO:0000256" key="6">
    <source>
        <dbReference type="ARBA" id="ARBA00022932"/>
    </source>
</evidence>
<dbReference type="InterPro" id="IPR037160">
    <property type="entry name" value="DNA_Pol_thumb_sf"/>
</dbReference>
<dbReference type="PANTHER" id="PTHR11276:SF28">
    <property type="entry name" value="DNA POLYMERASE LAMBDA"/>
    <property type="match status" value="1"/>
</dbReference>
<keyword evidence="7 10" id="KW-0234">DNA repair</keyword>
<evidence type="ECO:0000256" key="2">
    <source>
        <dbReference type="ARBA" id="ARBA00022679"/>
    </source>
</evidence>
<dbReference type="SUPFAM" id="SSF47802">
    <property type="entry name" value="DNA polymerase beta, N-terminal domain-like"/>
    <property type="match status" value="1"/>
</dbReference>
<keyword evidence="13" id="KW-1185">Reference proteome</keyword>
<evidence type="ECO:0000313" key="12">
    <source>
        <dbReference type="EMBL" id="EGR33773.1"/>
    </source>
</evidence>
<dbReference type="GO" id="GO:0005634">
    <property type="term" value="C:nucleus"/>
    <property type="evidence" value="ECO:0007669"/>
    <property type="project" value="UniProtKB-SubCell"/>
</dbReference>
<dbReference type="InterPro" id="IPR018944">
    <property type="entry name" value="DNA_pol_lambd_fingers_domain"/>
</dbReference>
<keyword evidence="6 10" id="KW-0239">DNA-directed DNA polymerase</keyword>
<dbReference type="InterPro" id="IPR002008">
    <property type="entry name" value="DNA_pol_X_beta-like"/>
</dbReference>
<gene>
    <name evidence="12" type="ORF">IMG5_038620</name>
</gene>
<dbReference type="PRINTS" id="PR00869">
    <property type="entry name" value="DNAPOLX"/>
</dbReference>
<keyword evidence="4" id="KW-0235">DNA replication</keyword>
<evidence type="ECO:0000313" key="13">
    <source>
        <dbReference type="Proteomes" id="UP000008983"/>
    </source>
</evidence>
<comment type="function">
    <text evidence="10">DNA polymerase that functions in several pathways of DNA repair. Involved in base excision repair (BER) responsible for repair of lesions that give rise to abasic (AP) sites in DNA. Also contributes to DNA double-strand break repair by non-homologous end joining and homologous recombination. Has both template-dependent and template-independent (terminal transferase) DNA polymerase activities. Has also a 5'-deoxyribose-5-phosphate lyase (dRP lyase) activity.</text>
</comment>
<dbReference type="GO" id="GO:0003677">
    <property type="term" value="F:DNA binding"/>
    <property type="evidence" value="ECO:0007669"/>
    <property type="project" value="UniProtKB-UniRule"/>
</dbReference>
<dbReference type="InterPro" id="IPR010996">
    <property type="entry name" value="HHH_MUS81"/>
</dbReference>
<dbReference type="SUPFAM" id="SSF81585">
    <property type="entry name" value="PsbU/PolX domain-like"/>
    <property type="match status" value="1"/>
</dbReference>
<dbReference type="AlphaFoldDB" id="G0QLY3"/>
<dbReference type="FunFam" id="3.30.210.10:FF:000002">
    <property type="entry name" value="DNA polymerase"/>
    <property type="match status" value="1"/>
</dbReference>
<dbReference type="Pfam" id="PF14791">
    <property type="entry name" value="DNA_pol_B_thumb"/>
    <property type="match status" value="1"/>
</dbReference>
<evidence type="ECO:0000256" key="10">
    <source>
        <dbReference type="RuleBase" id="RU366014"/>
    </source>
</evidence>
<keyword evidence="10" id="KW-0539">Nucleus</keyword>
<keyword evidence="2 10" id="KW-0808">Transferase</keyword>
<name>G0QLY3_ICHMU</name>
<dbReference type="PANTHER" id="PTHR11276">
    <property type="entry name" value="DNA POLYMERASE TYPE-X FAMILY MEMBER"/>
    <property type="match status" value="1"/>
</dbReference>
<comment type="similarity">
    <text evidence="10">Belongs to the DNA polymerase type-X family.</text>
</comment>
<comment type="catalytic activity">
    <reaction evidence="8 10">
        <text>DNA(n) + a 2'-deoxyribonucleoside 5'-triphosphate = DNA(n+1) + diphosphate</text>
        <dbReference type="Rhea" id="RHEA:22508"/>
        <dbReference type="Rhea" id="RHEA-COMP:17339"/>
        <dbReference type="Rhea" id="RHEA-COMP:17340"/>
        <dbReference type="ChEBI" id="CHEBI:33019"/>
        <dbReference type="ChEBI" id="CHEBI:61560"/>
        <dbReference type="ChEBI" id="CHEBI:173112"/>
        <dbReference type="EC" id="2.7.7.7"/>
    </reaction>
</comment>
<dbReference type="Gene3D" id="1.10.150.20">
    <property type="entry name" value="5' to 3' exonuclease, C-terminal subdomain"/>
    <property type="match status" value="1"/>
</dbReference>
<dbReference type="SMART" id="SM00483">
    <property type="entry name" value="POLXc"/>
    <property type="match status" value="1"/>
</dbReference>
<dbReference type="InterPro" id="IPR028207">
    <property type="entry name" value="DNA_pol_B_palm_palm"/>
</dbReference>
<feature type="non-terminal residue" evidence="12">
    <location>
        <position position="1"/>
    </location>
</feature>
<evidence type="ECO:0000259" key="11">
    <source>
        <dbReference type="SMART" id="SM00483"/>
    </source>
</evidence>
<protein>
    <recommendedName>
        <fullName evidence="10">DNA polymerase</fullName>
        <ecNumber evidence="10">2.7.7.7</ecNumber>
    </recommendedName>
</protein>
<organism evidence="12 13">
    <name type="scientific">Ichthyophthirius multifiliis</name>
    <name type="common">White spot disease agent</name>
    <name type="synonym">Ich</name>
    <dbReference type="NCBI Taxonomy" id="5932"/>
    <lineage>
        <taxon>Eukaryota</taxon>
        <taxon>Sar</taxon>
        <taxon>Alveolata</taxon>
        <taxon>Ciliophora</taxon>
        <taxon>Intramacronucleata</taxon>
        <taxon>Oligohymenophorea</taxon>
        <taxon>Hymenostomatida</taxon>
        <taxon>Ophryoglenina</taxon>
        <taxon>Ichthyophthirius</taxon>
    </lineage>
</organism>